<sequence length="128" mass="14928">YNFSLDHNFNQTNYDEISTTFKVNNLVANFDYIEENNFIGDNNYLNAGLKIEIDPSNSLNFKTRKNYKTNITEFYNLQYLYENDCLRAGIEFNKSFYSDKDLEPENTLLFTLTIIPFGKINTPSLSGL</sequence>
<name>A0A383DDK7_9ZZZZ</name>
<gene>
    <name evidence="1" type="ORF">METZ01_LOCUS495189</name>
</gene>
<feature type="non-terminal residue" evidence="1">
    <location>
        <position position="1"/>
    </location>
</feature>
<dbReference type="AlphaFoldDB" id="A0A383DDK7"/>
<protein>
    <recommendedName>
        <fullName evidence="2">LptD C-terminal domain-containing protein</fullName>
    </recommendedName>
</protein>
<evidence type="ECO:0008006" key="2">
    <source>
        <dbReference type="Google" id="ProtNLM"/>
    </source>
</evidence>
<dbReference type="EMBL" id="UINC01216265">
    <property type="protein sequence ID" value="SVE42335.1"/>
    <property type="molecule type" value="Genomic_DNA"/>
</dbReference>
<proteinExistence type="predicted"/>
<evidence type="ECO:0000313" key="1">
    <source>
        <dbReference type="EMBL" id="SVE42335.1"/>
    </source>
</evidence>
<organism evidence="1">
    <name type="scientific">marine metagenome</name>
    <dbReference type="NCBI Taxonomy" id="408172"/>
    <lineage>
        <taxon>unclassified sequences</taxon>
        <taxon>metagenomes</taxon>
        <taxon>ecological metagenomes</taxon>
    </lineage>
</organism>
<accession>A0A383DDK7</accession>
<reference evidence="1" key="1">
    <citation type="submission" date="2018-05" db="EMBL/GenBank/DDBJ databases">
        <authorList>
            <person name="Lanie J.A."/>
            <person name="Ng W.-L."/>
            <person name="Kazmierczak K.M."/>
            <person name="Andrzejewski T.M."/>
            <person name="Davidsen T.M."/>
            <person name="Wayne K.J."/>
            <person name="Tettelin H."/>
            <person name="Glass J.I."/>
            <person name="Rusch D."/>
            <person name="Podicherti R."/>
            <person name="Tsui H.-C.T."/>
            <person name="Winkler M.E."/>
        </authorList>
    </citation>
    <scope>NUCLEOTIDE SEQUENCE</scope>
</reference>